<proteinExistence type="predicted"/>
<dbReference type="AlphaFoldDB" id="A0A158DMH9"/>
<name>A0A158DMH9_9BURK</name>
<dbReference type="STRING" id="1777137.AWB76_07191"/>
<protein>
    <submittedName>
        <fullName evidence="1">Uncharacterized protein</fullName>
    </submittedName>
</protein>
<sequence length="66" mass="7596">MTESEIKFTVQRAKHWSRKAAEARAARPHAGEVLRVPFAVEEYGGPTEYFYDCECATCGKRWTEDQ</sequence>
<organism evidence="1 2">
    <name type="scientific">Caballeronia temeraria</name>
    <dbReference type="NCBI Taxonomy" id="1777137"/>
    <lineage>
        <taxon>Bacteria</taxon>
        <taxon>Pseudomonadati</taxon>
        <taxon>Pseudomonadota</taxon>
        <taxon>Betaproteobacteria</taxon>
        <taxon>Burkholderiales</taxon>
        <taxon>Burkholderiaceae</taxon>
        <taxon>Caballeronia</taxon>
    </lineage>
</organism>
<reference evidence="2" key="1">
    <citation type="submission" date="2016-01" db="EMBL/GenBank/DDBJ databases">
        <authorList>
            <person name="Peeters Charlotte."/>
        </authorList>
    </citation>
    <scope>NUCLEOTIDE SEQUENCE [LARGE SCALE GENOMIC DNA]</scope>
</reference>
<dbReference type="EMBL" id="FCOI02000046">
    <property type="protein sequence ID" value="SAK95765.1"/>
    <property type="molecule type" value="Genomic_DNA"/>
</dbReference>
<dbReference type="Proteomes" id="UP000054624">
    <property type="component" value="Unassembled WGS sequence"/>
</dbReference>
<evidence type="ECO:0000313" key="2">
    <source>
        <dbReference type="Proteomes" id="UP000054624"/>
    </source>
</evidence>
<keyword evidence="2" id="KW-1185">Reference proteome</keyword>
<evidence type="ECO:0000313" key="1">
    <source>
        <dbReference type="EMBL" id="SAK95765.1"/>
    </source>
</evidence>
<accession>A0A158DMH9</accession>
<gene>
    <name evidence="1" type="ORF">AWB76_07191</name>
</gene>